<dbReference type="CDD" id="cd14744">
    <property type="entry name" value="PAAR_CT_2"/>
    <property type="match status" value="1"/>
</dbReference>
<dbReference type="RefSeq" id="WP_024495669.1">
    <property type="nucleotide sequence ID" value="NZ_AWGA01000024.1"/>
</dbReference>
<accession>A0AB94IE05</accession>
<dbReference type="AlphaFoldDB" id="A0AB94IE05"/>
<comment type="caution">
    <text evidence="1">The sequence shown here is derived from an EMBL/GenBank/DDBJ whole genome shotgun (WGS) entry which is preliminary data.</text>
</comment>
<evidence type="ECO:0000313" key="2">
    <source>
        <dbReference type="Proteomes" id="UP000506160"/>
    </source>
</evidence>
<gene>
    <name evidence="1" type="ORF">O970_02835</name>
</gene>
<sequence>MTKRIAVLGDKTTTGGVIISASGSSFDGQYPIALLGDKVICPKCDKGQGVIIECAKSFIIDGKGAAYDNCLVSCGCPMGRNRIIATKGMMFLDG</sequence>
<dbReference type="EMBL" id="AWGA01000024">
    <property type="protein sequence ID" value="TEA27697.1"/>
    <property type="molecule type" value="Genomic_DNA"/>
</dbReference>
<protein>
    <submittedName>
        <fullName evidence="1">PAAR domain-containing protein</fullName>
    </submittedName>
</protein>
<dbReference type="InterPro" id="IPR008727">
    <property type="entry name" value="PAAR_motif"/>
</dbReference>
<proteinExistence type="predicted"/>
<keyword evidence="2" id="KW-1185">Reference proteome</keyword>
<evidence type="ECO:0000313" key="1">
    <source>
        <dbReference type="EMBL" id="TEA27697.1"/>
    </source>
</evidence>
<name>A0AB94IE05_9GAMM</name>
<reference evidence="1 2" key="1">
    <citation type="journal article" date="2014" name="Appl. Environ. Microbiol.">
        <title>Genomic features of a bumble bee symbiont reflect its host environment.</title>
        <authorList>
            <person name="Martinson V.G."/>
            <person name="Magoc T."/>
            <person name="Koch H."/>
            <person name="Salzberg S.L."/>
            <person name="Moran N.A."/>
        </authorList>
    </citation>
    <scope>NUCLEOTIDE SEQUENCE [LARGE SCALE GENOMIC DNA]</scope>
    <source>
        <strain evidence="1 2">Bimp</strain>
    </source>
</reference>
<dbReference type="Pfam" id="PF05488">
    <property type="entry name" value="PAAR_motif"/>
    <property type="match status" value="1"/>
</dbReference>
<dbReference type="Proteomes" id="UP000506160">
    <property type="component" value="Unassembled WGS sequence"/>
</dbReference>
<organism evidence="1 2">
    <name type="scientific">Candidatus Schmidhempelia bombi str. Bimp</name>
    <dbReference type="NCBI Taxonomy" id="1387197"/>
    <lineage>
        <taxon>Bacteria</taxon>
        <taxon>Pseudomonadati</taxon>
        <taxon>Pseudomonadota</taxon>
        <taxon>Gammaproteobacteria</taxon>
        <taxon>Orbales</taxon>
        <taxon>Orbaceae</taxon>
        <taxon>Candidatus Schmidhempelia</taxon>
    </lineage>
</organism>
<dbReference type="Gene3D" id="2.60.200.60">
    <property type="match status" value="1"/>
</dbReference>